<reference evidence="2 3" key="1">
    <citation type="submission" date="2012-02" db="EMBL/GenBank/DDBJ databases">
        <title>Complete sequence of chromosome of Singulisphaera acidiphila DSM 18658.</title>
        <authorList>
            <consortium name="US DOE Joint Genome Institute (JGI-PGF)"/>
            <person name="Lucas S."/>
            <person name="Copeland A."/>
            <person name="Lapidus A."/>
            <person name="Glavina del Rio T."/>
            <person name="Dalin E."/>
            <person name="Tice H."/>
            <person name="Bruce D."/>
            <person name="Goodwin L."/>
            <person name="Pitluck S."/>
            <person name="Peters L."/>
            <person name="Ovchinnikova G."/>
            <person name="Chertkov O."/>
            <person name="Kyrpides N."/>
            <person name="Mavromatis K."/>
            <person name="Ivanova N."/>
            <person name="Brettin T."/>
            <person name="Detter J.C."/>
            <person name="Han C."/>
            <person name="Larimer F."/>
            <person name="Land M."/>
            <person name="Hauser L."/>
            <person name="Markowitz V."/>
            <person name="Cheng J.-F."/>
            <person name="Hugenholtz P."/>
            <person name="Woyke T."/>
            <person name="Wu D."/>
            <person name="Tindall B."/>
            <person name="Pomrenke H."/>
            <person name="Brambilla E."/>
            <person name="Klenk H.-P."/>
            <person name="Eisen J.A."/>
        </authorList>
    </citation>
    <scope>NUCLEOTIDE SEQUENCE [LARGE SCALE GENOMIC DNA]</scope>
    <source>
        <strain evidence="3">ATCC BAA-1392 / DSM 18658 / VKM B-2454 / MOB10</strain>
    </source>
</reference>
<dbReference type="OrthoDB" id="255539at2"/>
<keyword evidence="3" id="KW-1185">Reference proteome</keyword>
<dbReference type="AlphaFoldDB" id="H1MV98"/>
<dbReference type="EMBL" id="CP003364">
    <property type="protein sequence ID" value="AGA24888.1"/>
    <property type="molecule type" value="Genomic_DNA"/>
</dbReference>
<protein>
    <submittedName>
        <fullName evidence="2">Transposase family protein</fullName>
    </submittedName>
</protein>
<dbReference type="InterPro" id="IPR012337">
    <property type="entry name" value="RNaseH-like_sf"/>
</dbReference>
<sequence length="328" mass="37281">MSDPKCRDTDYIDFLIASPRSFTCTEAASVQPESNDPPAHDAFTRLLHRLEPDPETLWREAEPSVTKTRGVLVIDDSTLDKPYARKMELVSRHWSGKHKRVVMGINLITLLWTDGDRNIPCDYRLYDKGNDGLTKNDHMQTMLATAHTRGFEPACVVFDSWYSGLENLKTIRGLGWRWLTQLKVNRKVNLNRQGLRAVSETAISAEGTVVWLEGYGPVRVFKVVSQHGDIEYWATGDVAMTELERLVHAEKCWAIEEYHRTLKQCCGVERAQVRAGRAQRNHVGLAIRAFLRLSHHFFTTGVSCYEAKAGIVRSAVRAYIADPLYNFS</sequence>
<name>H1MV98_SINAD</name>
<dbReference type="Pfam" id="PF13546">
    <property type="entry name" value="DDE_5"/>
    <property type="match status" value="1"/>
</dbReference>
<evidence type="ECO:0000259" key="1">
    <source>
        <dbReference type="Pfam" id="PF13546"/>
    </source>
</evidence>
<gene>
    <name evidence="2" type="ordered locus">Sinac_0453</name>
</gene>
<organism evidence="2 3">
    <name type="scientific">Singulisphaera acidiphila (strain ATCC BAA-1392 / DSM 18658 / VKM B-2454 / MOB10)</name>
    <dbReference type="NCBI Taxonomy" id="886293"/>
    <lineage>
        <taxon>Bacteria</taxon>
        <taxon>Pseudomonadati</taxon>
        <taxon>Planctomycetota</taxon>
        <taxon>Planctomycetia</taxon>
        <taxon>Isosphaerales</taxon>
        <taxon>Isosphaeraceae</taxon>
        <taxon>Singulisphaera</taxon>
    </lineage>
</organism>
<proteinExistence type="predicted"/>
<dbReference type="SUPFAM" id="SSF53098">
    <property type="entry name" value="Ribonuclease H-like"/>
    <property type="match status" value="1"/>
</dbReference>
<evidence type="ECO:0000313" key="2">
    <source>
        <dbReference type="EMBL" id="AGA24888.1"/>
    </source>
</evidence>
<evidence type="ECO:0000313" key="3">
    <source>
        <dbReference type="Proteomes" id="UP000010798"/>
    </source>
</evidence>
<dbReference type="RefSeq" id="WP_015244073.1">
    <property type="nucleotide sequence ID" value="NC_019892.1"/>
</dbReference>
<accession>H1MV98</accession>
<dbReference type="HOGENOM" id="CLU_071602_0_0_0"/>
<feature type="domain" description="Transposase IS701-like DDE" evidence="1">
    <location>
        <begin position="24"/>
        <end position="193"/>
    </location>
</feature>
<dbReference type="Proteomes" id="UP000010798">
    <property type="component" value="Chromosome"/>
</dbReference>
<dbReference type="KEGG" id="saci:Sinac_0453"/>
<dbReference type="InterPro" id="IPR038721">
    <property type="entry name" value="IS701-like_DDE_dom"/>
</dbReference>
<dbReference type="STRING" id="886293.Sinac_0453"/>